<proteinExistence type="predicted"/>
<protein>
    <submittedName>
        <fullName evidence="2">Dynein light chain</fullName>
    </submittedName>
</protein>
<dbReference type="InterPro" id="IPR037177">
    <property type="entry name" value="DLC_sf"/>
</dbReference>
<sequence>MDGDVMRYVNTTIQQIPLWRATMLTSERAMTVRRRETVSLAVEGARLGRVEGLLDGTRHEWRHWNCLVGRDFGAYVQHEPRTLAFFYVDRTAVMIFKAK</sequence>
<reference evidence="2" key="2">
    <citation type="submission" date="2020-10" db="UniProtKB">
        <authorList>
            <consortium name="WormBaseParasite"/>
        </authorList>
    </citation>
    <scope>IDENTIFICATION</scope>
</reference>
<dbReference type="SUPFAM" id="SSF54648">
    <property type="entry name" value="DLC"/>
    <property type="match status" value="1"/>
</dbReference>
<name>A0A7E4VVQ0_PANRE</name>
<dbReference type="CDD" id="cd21450">
    <property type="entry name" value="DLC-like_DYNLL1-like"/>
    <property type="match status" value="1"/>
</dbReference>
<evidence type="ECO:0000313" key="2">
    <source>
        <dbReference type="WBParaSite" id="Pan_g299.t1"/>
    </source>
</evidence>
<dbReference type="InterPro" id="IPR001372">
    <property type="entry name" value="Dynein_light_chain_typ-1/2"/>
</dbReference>
<dbReference type="GO" id="GO:0030286">
    <property type="term" value="C:dynein complex"/>
    <property type="evidence" value="ECO:0007669"/>
    <property type="project" value="InterPro"/>
</dbReference>
<keyword evidence="1" id="KW-1185">Reference proteome</keyword>
<dbReference type="AlphaFoldDB" id="A0A7E4VVQ0"/>
<dbReference type="Proteomes" id="UP000492821">
    <property type="component" value="Unassembled WGS sequence"/>
</dbReference>
<accession>A0A7E4VVQ0</accession>
<evidence type="ECO:0000313" key="1">
    <source>
        <dbReference type="Proteomes" id="UP000492821"/>
    </source>
</evidence>
<dbReference type="SMART" id="SM01375">
    <property type="entry name" value="Dynein_light"/>
    <property type="match status" value="1"/>
</dbReference>
<organism evidence="1 2">
    <name type="scientific">Panagrellus redivivus</name>
    <name type="common">Microworm</name>
    <dbReference type="NCBI Taxonomy" id="6233"/>
    <lineage>
        <taxon>Eukaryota</taxon>
        <taxon>Metazoa</taxon>
        <taxon>Ecdysozoa</taxon>
        <taxon>Nematoda</taxon>
        <taxon>Chromadorea</taxon>
        <taxon>Rhabditida</taxon>
        <taxon>Tylenchina</taxon>
        <taxon>Panagrolaimomorpha</taxon>
        <taxon>Panagrolaimoidea</taxon>
        <taxon>Panagrolaimidae</taxon>
        <taxon>Panagrellus</taxon>
    </lineage>
</organism>
<dbReference type="Pfam" id="PF01221">
    <property type="entry name" value="Dynein_light"/>
    <property type="match status" value="1"/>
</dbReference>
<dbReference type="GO" id="GO:0007017">
    <property type="term" value="P:microtubule-based process"/>
    <property type="evidence" value="ECO:0007669"/>
    <property type="project" value="InterPro"/>
</dbReference>
<dbReference type="Gene3D" id="3.30.740.10">
    <property type="entry name" value="Protein Inhibitor Of Neuronal Nitric Oxide Synthase"/>
    <property type="match status" value="1"/>
</dbReference>
<dbReference type="WBParaSite" id="Pan_g299.t1">
    <property type="protein sequence ID" value="Pan_g299.t1"/>
    <property type="gene ID" value="Pan_g299"/>
</dbReference>
<reference evidence="1" key="1">
    <citation type="journal article" date="2013" name="Genetics">
        <title>The draft genome and transcriptome of Panagrellus redivivus are shaped by the harsh demands of a free-living lifestyle.</title>
        <authorList>
            <person name="Srinivasan J."/>
            <person name="Dillman A.R."/>
            <person name="Macchietto M.G."/>
            <person name="Heikkinen L."/>
            <person name="Lakso M."/>
            <person name="Fracchia K.M."/>
            <person name="Antoshechkin I."/>
            <person name="Mortazavi A."/>
            <person name="Wong G."/>
            <person name="Sternberg P.W."/>
        </authorList>
    </citation>
    <scope>NUCLEOTIDE SEQUENCE [LARGE SCALE GENOMIC DNA]</scope>
    <source>
        <strain evidence="1">MT8872</strain>
    </source>
</reference>